<feature type="chain" id="PRO_5042185621" description="Bulb-type lectin domain-containing protein" evidence="3">
    <location>
        <begin position="29"/>
        <end position="395"/>
    </location>
</feature>
<dbReference type="InterPro" id="IPR051343">
    <property type="entry name" value="G-type_lectin_kinases/EP1-like"/>
</dbReference>
<evidence type="ECO:0000256" key="2">
    <source>
        <dbReference type="ARBA" id="ARBA00023180"/>
    </source>
</evidence>
<dbReference type="Gene3D" id="2.90.10.30">
    <property type="match status" value="1"/>
</dbReference>
<feature type="signal peptide" evidence="3">
    <location>
        <begin position="1"/>
        <end position="28"/>
    </location>
</feature>
<dbReference type="PROSITE" id="PS50927">
    <property type="entry name" value="BULB_LECTIN"/>
    <property type="match status" value="1"/>
</dbReference>
<dbReference type="PANTHER" id="PTHR47976">
    <property type="entry name" value="G-TYPE LECTIN S-RECEPTOR-LIKE SERINE/THREONINE-PROTEIN KINASE SD2-5"/>
    <property type="match status" value="1"/>
</dbReference>
<gene>
    <name evidence="5" type="ORF">Nepgr_019260</name>
</gene>
<keyword evidence="6" id="KW-1185">Reference proteome</keyword>
<accession>A0AAD3SVI9</accession>
<dbReference type="EMBL" id="BSYO01000017">
    <property type="protein sequence ID" value="GMH17419.1"/>
    <property type="molecule type" value="Genomic_DNA"/>
</dbReference>
<dbReference type="InterPro" id="IPR001480">
    <property type="entry name" value="Bulb-type_lectin_dom"/>
</dbReference>
<dbReference type="PANTHER" id="PTHR47976:SF52">
    <property type="entry name" value="PROTEIN KINASE DOMAIN-CONTAINING PROTEIN"/>
    <property type="match status" value="1"/>
</dbReference>
<protein>
    <recommendedName>
        <fullName evidence="4">Bulb-type lectin domain-containing protein</fullName>
    </recommendedName>
</protein>
<proteinExistence type="predicted"/>
<dbReference type="Proteomes" id="UP001279734">
    <property type="component" value="Unassembled WGS sequence"/>
</dbReference>
<organism evidence="5 6">
    <name type="scientific">Nepenthes gracilis</name>
    <name type="common">Slender pitcher plant</name>
    <dbReference type="NCBI Taxonomy" id="150966"/>
    <lineage>
        <taxon>Eukaryota</taxon>
        <taxon>Viridiplantae</taxon>
        <taxon>Streptophyta</taxon>
        <taxon>Embryophyta</taxon>
        <taxon>Tracheophyta</taxon>
        <taxon>Spermatophyta</taxon>
        <taxon>Magnoliopsida</taxon>
        <taxon>eudicotyledons</taxon>
        <taxon>Gunneridae</taxon>
        <taxon>Pentapetalae</taxon>
        <taxon>Caryophyllales</taxon>
        <taxon>Nepenthaceae</taxon>
        <taxon>Nepenthes</taxon>
    </lineage>
</organism>
<reference evidence="5" key="1">
    <citation type="submission" date="2023-05" db="EMBL/GenBank/DDBJ databases">
        <title>Nepenthes gracilis genome sequencing.</title>
        <authorList>
            <person name="Fukushima K."/>
        </authorList>
    </citation>
    <scope>NUCLEOTIDE SEQUENCE</scope>
    <source>
        <strain evidence="5">SING2019-196</strain>
    </source>
</reference>
<evidence type="ECO:0000313" key="5">
    <source>
        <dbReference type="EMBL" id="GMH17419.1"/>
    </source>
</evidence>
<feature type="domain" description="Bulb-type lectin" evidence="4">
    <location>
        <begin position="35"/>
        <end position="151"/>
    </location>
</feature>
<evidence type="ECO:0000256" key="1">
    <source>
        <dbReference type="ARBA" id="ARBA00022729"/>
    </source>
</evidence>
<dbReference type="SUPFAM" id="SSF51110">
    <property type="entry name" value="alpha-D-mannose-specific plant lectins"/>
    <property type="match status" value="1"/>
</dbReference>
<dbReference type="InterPro" id="IPR036426">
    <property type="entry name" value="Bulb-type_lectin_dom_sf"/>
</dbReference>
<evidence type="ECO:0000256" key="3">
    <source>
        <dbReference type="SAM" id="SignalP"/>
    </source>
</evidence>
<keyword evidence="1 3" id="KW-0732">Signal</keyword>
<evidence type="ECO:0000313" key="6">
    <source>
        <dbReference type="Proteomes" id="UP001279734"/>
    </source>
</evidence>
<keyword evidence="2" id="KW-0325">Glycoprotein</keyword>
<evidence type="ECO:0000259" key="4">
    <source>
        <dbReference type="PROSITE" id="PS50927"/>
    </source>
</evidence>
<dbReference type="Pfam" id="PF01453">
    <property type="entry name" value="B_lectin"/>
    <property type="match status" value="1"/>
</dbReference>
<sequence length="395" mass="42628">MPSSMGSSSLPVSTTIILFALLCGFSCSEYIYPDFTASNIQFVDKSGAFLFSKNGTFKAAIYNPGNRKNYYLCVIHAASNALIWSANRDNPVSNYGKMVLTLSGITISDEYGNPQWSTPPLHSSVSALFLTEMGNLVLLGQNNISLWDSFHYPTDTIVIGQKLPVGALLVSSVSDYDLSTANYSLSVTTSDAVLRWDGSTYWKLSTDLNSFRNSNYAVEYLAMNRTGLFLFARNGSVVVIQVKLSESDFQTAKLDVSGRFMVRSYSGMGSKREFSGPDDKCGIPFICGRVGLCTDSDAASTSGPICSCPAAFHADPQNTNSCIPSDASLSLPVACSSTVVINGSSVNTQNETYLGLPPGSDYFTNVFMDPVRYGINLSSCKDLCSQNLFLPGNLL</sequence>
<dbReference type="AlphaFoldDB" id="A0AAD3SVI9"/>
<comment type="caution">
    <text evidence="5">The sequence shown here is derived from an EMBL/GenBank/DDBJ whole genome shotgun (WGS) entry which is preliminary data.</text>
</comment>
<dbReference type="SMART" id="SM00108">
    <property type="entry name" value="B_lectin"/>
    <property type="match status" value="1"/>
</dbReference>
<name>A0AAD3SVI9_NEPGR</name>